<accession>A0A4R1HUT2</accession>
<feature type="active site" evidence="1">
    <location>
        <position position="60"/>
    </location>
</feature>
<feature type="active site" evidence="1">
    <location>
        <position position="26"/>
    </location>
</feature>
<dbReference type="EMBL" id="SMFZ01000001">
    <property type="protein sequence ID" value="TCK24420.1"/>
    <property type="molecule type" value="Genomic_DNA"/>
</dbReference>
<evidence type="ECO:0000313" key="4">
    <source>
        <dbReference type="EMBL" id="TCK24420.1"/>
    </source>
</evidence>
<sequence length="116" mass="11993">MSTSHEVTVDDTAVALGSGDVEVLGTPRLLAWMEAATVQAARPHLGDGQTSVGTAVRIRHKRPTPVGGLVTVEASLREEPSGGRLGFTVSARDGDGTVVGDGEIDRVVVEREGFGS</sequence>
<dbReference type="PIRSF" id="PIRSF014972">
    <property type="entry name" value="FlK"/>
    <property type="match status" value="1"/>
</dbReference>
<evidence type="ECO:0000313" key="5">
    <source>
        <dbReference type="Proteomes" id="UP000295560"/>
    </source>
</evidence>
<dbReference type="OrthoDB" id="5243809at2"/>
<dbReference type="PANTHER" id="PTHR36934">
    <property type="entry name" value="BLR0278 PROTEIN"/>
    <property type="match status" value="1"/>
</dbReference>
<dbReference type="AlphaFoldDB" id="A0A4R1HUT2"/>
<evidence type="ECO:0000256" key="2">
    <source>
        <dbReference type="PIRSR" id="PIRSR014972-2"/>
    </source>
</evidence>
<feature type="active site" evidence="1">
    <location>
        <position position="34"/>
    </location>
</feature>
<feature type="binding site" evidence="2">
    <location>
        <position position="53"/>
    </location>
    <ligand>
        <name>substrate</name>
    </ligand>
</feature>
<dbReference type="CDD" id="cd03440">
    <property type="entry name" value="hot_dog"/>
    <property type="match status" value="1"/>
</dbReference>
<dbReference type="Proteomes" id="UP000295560">
    <property type="component" value="Unassembled WGS sequence"/>
</dbReference>
<proteinExistence type="predicted"/>
<organism evidence="4 5">
    <name type="scientific">Pseudonocardia endophytica</name>
    <dbReference type="NCBI Taxonomy" id="401976"/>
    <lineage>
        <taxon>Bacteria</taxon>
        <taxon>Bacillati</taxon>
        <taxon>Actinomycetota</taxon>
        <taxon>Actinomycetes</taxon>
        <taxon>Pseudonocardiales</taxon>
        <taxon>Pseudonocardiaceae</taxon>
        <taxon>Pseudonocardia</taxon>
    </lineage>
</organism>
<dbReference type="InterPro" id="IPR029069">
    <property type="entry name" value="HotDog_dom_sf"/>
</dbReference>
<reference evidence="4 5" key="1">
    <citation type="submission" date="2019-03" db="EMBL/GenBank/DDBJ databases">
        <title>Sequencing the genomes of 1000 actinobacteria strains.</title>
        <authorList>
            <person name="Klenk H.-P."/>
        </authorList>
    </citation>
    <scope>NUCLEOTIDE SEQUENCE [LARGE SCALE GENOMIC DNA]</scope>
    <source>
        <strain evidence="4 5">DSM 44969</strain>
    </source>
</reference>
<evidence type="ECO:0000256" key="1">
    <source>
        <dbReference type="PIRSR" id="PIRSR014972-1"/>
    </source>
</evidence>
<dbReference type="SUPFAM" id="SSF54637">
    <property type="entry name" value="Thioesterase/thiol ester dehydrase-isomerase"/>
    <property type="match status" value="1"/>
</dbReference>
<feature type="domain" description="Fluoroacetyl-CoA-specific thioesterase-like" evidence="3">
    <location>
        <begin position="7"/>
        <end position="112"/>
    </location>
</feature>
<dbReference type="InterPro" id="IPR025540">
    <property type="entry name" value="FlK"/>
</dbReference>
<dbReference type="Gene3D" id="3.10.129.10">
    <property type="entry name" value="Hotdog Thioesterase"/>
    <property type="match status" value="1"/>
</dbReference>
<dbReference type="PANTHER" id="PTHR36934:SF1">
    <property type="entry name" value="THIOESTERASE DOMAIN-CONTAINING PROTEIN"/>
    <property type="match status" value="1"/>
</dbReference>
<gene>
    <name evidence="4" type="ORF">EV378_0192</name>
</gene>
<dbReference type="Pfam" id="PF22636">
    <property type="entry name" value="FlK"/>
    <property type="match status" value="1"/>
</dbReference>
<name>A0A4R1HUT2_PSEEN</name>
<evidence type="ECO:0000259" key="3">
    <source>
        <dbReference type="Pfam" id="PF22636"/>
    </source>
</evidence>
<feature type="binding site" evidence="2">
    <location>
        <position position="106"/>
    </location>
    <ligand>
        <name>substrate</name>
    </ligand>
</feature>
<keyword evidence="5" id="KW-1185">Reference proteome</keyword>
<feature type="binding site" evidence="2">
    <location>
        <position position="53"/>
    </location>
    <ligand>
        <name>CoA</name>
        <dbReference type="ChEBI" id="CHEBI:57287"/>
    </ligand>
</feature>
<dbReference type="InterPro" id="IPR054485">
    <property type="entry name" value="FlK-like_dom"/>
</dbReference>
<dbReference type="RefSeq" id="WP_132420864.1">
    <property type="nucleotide sequence ID" value="NZ_SMFZ01000001.1"/>
</dbReference>
<protein>
    <submittedName>
        <fullName evidence="4">Putative thioesterase</fullName>
    </submittedName>
</protein>
<comment type="caution">
    <text evidence="4">The sequence shown here is derived from an EMBL/GenBank/DDBJ whole genome shotgun (WGS) entry which is preliminary data.</text>
</comment>